<reference evidence="1" key="2">
    <citation type="journal article" date="2022" name="New Phytol.">
        <title>Evolutionary transition to the ectomycorrhizal habit in the genomes of a hyperdiverse lineage of mushroom-forming fungi.</title>
        <authorList>
            <person name="Looney B."/>
            <person name="Miyauchi S."/>
            <person name="Morin E."/>
            <person name="Drula E."/>
            <person name="Courty P.E."/>
            <person name="Kohler A."/>
            <person name="Kuo A."/>
            <person name="LaButti K."/>
            <person name="Pangilinan J."/>
            <person name="Lipzen A."/>
            <person name="Riley R."/>
            <person name="Andreopoulos W."/>
            <person name="He G."/>
            <person name="Johnson J."/>
            <person name="Nolan M."/>
            <person name="Tritt A."/>
            <person name="Barry K.W."/>
            <person name="Grigoriev I.V."/>
            <person name="Nagy L.G."/>
            <person name="Hibbett D."/>
            <person name="Henrissat B."/>
            <person name="Matheny P.B."/>
            <person name="Labbe J."/>
            <person name="Martin F.M."/>
        </authorList>
    </citation>
    <scope>NUCLEOTIDE SEQUENCE</scope>
    <source>
        <strain evidence="1">HHB10654</strain>
    </source>
</reference>
<keyword evidence="2" id="KW-1185">Reference proteome</keyword>
<name>A0ACB8SHT3_9AGAM</name>
<organism evidence="1 2">
    <name type="scientific">Artomyces pyxidatus</name>
    <dbReference type="NCBI Taxonomy" id="48021"/>
    <lineage>
        <taxon>Eukaryota</taxon>
        <taxon>Fungi</taxon>
        <taxon>Dikarya</taxon>
        <taxon>Basidiomycota</taxon>
        <taxon>Agaricomycotina</taxon>
        <taxon>Agaricomycetes</taxon>
        <taxon>Russulales</taxon>
        <taxon>Auriscalpiaceae</taxon>
        <taxon>Artomyces</taxon>
    </lineage>
</organism>
<accession>A0ACB8SHT3</accession>
<protein>
    <submittedName>
        <fullName evidence="1">Uncharacterized protein</fullName>
    </submittedName>
</protein>
<gene>
    <name evidence="1" type="ORF">BV25DRAFT_1921413</name>
</gene>
<dbReference type="EMBL" id="MU277275">
    <property type="protein sequence ID" value="KAI0055934.1"/>
    <property type="molecule type" value="Genomic_DNA"/>
</dbReference>
<comment type="caution">
    <text evidence="1">The sequence shown here is derived from an EMBL/GenBank/DDBJ whole genome shotgun (WGS) entry which is preliminary data.</text>
</comment>
<dbReference type="Proteomes" id="UP000814140">
    <property type="component" value="Unassembled WGS sequence"/>
</dbReference>
<evidence type="ECO:0000313" key="2">
    <source>
        <dbReference type="Proteomes" id="UP000814140"/>
    </source>
</evidence>
<evidence type="ECO:0000313" key="1">
    <source>
        <dbReference type="EMBL" id="KAI0055934.1"/>
    </source>
</evidence>
<sequence length="350" mass="37854">MPSLRVTVDCSDDELLERVDGLSLSFSPSQAARGSRGNVAREITQADARLHSNRVPPPPYTAVQDAPTPNSSTTAPDRRALSSTSTNTHHPIAPIPIDPTPQTPARAAASTASTVPAASTASAASGRSDRNARNGGSADFGPETVVREEPAPRTADPAPVVATGQLAVPRGSPRFPRVISSGGAAPVPNKQAASGSYNTFYAVTVGLVPGIYSYWPDALQARGEKVHGKRVVSKRFLSLREAEEHFRDSYRARKVIAYPNPNLPSDAGPPRIVTDRFCIYPDPPEGVDPTPLPQLRRDEMAGYVVEVGWKTGLFYTWEEARAQIRNFQGAKYHGYPTREEAEAKYRELFR</sequence>
<reference evidence="1" key="1">
    <citation type="submission" date="2021-03" db="EMBL/GenBank/DDBJ databases">
        <authorList>
            <consortium name="DOE Joint Genome Institute"/>
            <person name="Ahrendt S."/>
            <person name="Looney B.P."/>
            <person name="Miyauchi S."/>
            <person name="Morin E."/>
            <person name="Drula E."/>
            <person name="Courty P.E."/>
            <person name="Chicoki N."/>
            <person name="Fauchery L."/>
            <person name="Kohler A."/>
            <person name="Kuo A."/>
            <person name="Labutti K."/>
            <person name="Pangilinan J."/>
            <person name="Lipzen A."/>
            <person name="Riley R."/>
            <person name="Andreopoulos W."/>
            <person name="He G."/>
            <person name="Johnson J."/>
            <person name="Barry K.W."/>
            <person name="Grigoriev I.V."/>
            <person name="Nagy L."/>
            <person name="Hibbett D."/>
            <person name="Henrissat B."/>
            <person name="Matheny P.B."/>
            <person name="Labbe J."/>
            <person name="Martin F."/>
        </authorList>
    </citation>
    <scope>NUCLEOTIDE SEQUENCE</scope>
    <source>
        <strain evidence="1">HHB10654</strain>
    </source>
</reference>
<proteinExistence type="predicted"/>